<dbReference type="Pfam" id="PF00271">
    <property type="entry name" value="Helicase_C"/>
    <property type="match status" value="1"/>
</dbReference>
<dbReference type="PROSITE" id="PS51192">
    <property type="entry name" value="HELICASE_ATP_BIND_1"/>
    <property type="match status" value="1"/>
</dbReference>
<evidence type="ECO:0000256" key="5">
    <source>
        <dbReference type="ARBA" id="ARBA00038437"/>
    </source>
</evidence>
<dbReference type="GO" id="GO:0004386">
    <property type="term" value="F:helicase activity"/>
    <property type="evidence" value="ECO:0007669"/>
    <property type="project" value="UniProtKB-KW"/>
</dbReference>
<keyword evidence="13" id="KW-1185">Reference proteome</keyword>
<evidence type="ECO:0000259" key="11">
    <source>
        <dbReference type="PROSITE" id="PS51195"/>
    </source>
</evidence>
<dbReference type="InterPro" id="IPR050079">
    <property type="entry name" value="DEAD_box_RNA_helicase"/>
</dbReference>
<evidence type="ECO:0000256" key="3">
    <source>
        <dbReference type="ARBA" id="ARBA00022806"/>
    </source>
</evidence>
<dbReference type="SMART" id="SM00490">
    <property type="entry name" value="HELICc"/>
    <property type="match status" value="1"/>
</dbReference>
<dbReference type="SMART" id="SM00487">
    <property type="entry name" value="DEXDc"/>
    <property type="match status" value="1"/>
</dbReference>
<keyword evidence="1 7" id="KW-0547">Nucleotide-binding</keyword>
<protein>
    <submittedName>
        <fullName evidence="12">DEAD/DEAH box helicase</fullName>
        <ecNumber evidence="12">3.6.4.-</ecNumber>
    </submittedName>
</protein>
<proteinExistence type="inferred from homology"/>
<dbReference type="EC" id="3.6.4.-" evidence="12"/>
<reference evidence="13" key="1">
    <citation type="journal article" date="2019" name="Int. J. Syst. Evol. Microbiol.">
        <title>The Global Catalogue of Microorganisms (GCM) 10K type strain sequencing project: providing services to taxonomists for standard genome sequencing and annotation.</title>
        <authorList>
            <consortium name="The Broad Institute Genomics Platform"/>
            <consortium name="The Broad Institute Genome Sequencing Center for Infectious Disease"/>
            <person name="Wu L."/>
            <person name="Ma J."/>
        </authorList>
    </citation>
    <scope>NUCLEOTIDE SEQUENCE [LARGE SCALE GENOMIC DNA]</scope>
    <source>
        <strain evidence="13">CCM 8689</strain>
    </source>
</reference>
<comment type="caution">
    <text evidence="12">The sequence shown here is derived from an EMBL/GenBank/DDBJ whole genome shotgun (WGS) entry which is preliminary data.</text>
</comment>
<evidence type="ECO:0000259" key="10">
    <source>
        <dbReference type="PROSITE" id="PS51194"/>
    </source>
</evidence>
<dbReference type="PROSITE" id="PS00039">
    <property type="entry name" value="DEAD_ATP_HELICASE"/>
    <property type="match status" value="1"/>
</dbReference>
<evidence type="ECO:0000256" key="6">
    <source>
        <dbReference type="PROSITE-ProRule" id="PRU00552"/>
    </source>
</evidence>
<dbReference type="InterPro" id="IPR044742">
    <property type="entry name" value="DEAD/DEAH_RhlB"/>
</dbReference>
<evidence type="ECO:0000256" key="8">
    <source>
        <dbReference type="SAM" id="MobiDB-lite"/>
    </source>
</evidence>
<gene>
    <name evidence="12" type="ORF">ACFOUY_06775</name>
</gene>
<dbReference type="Gene3D" id="3.40.50.300">
    <property type="entry name" value="P-loop containing nucleotide triphosphate hydrolases"/>
    <property type="match status" value="2"/>
</dbReference>
<dbReference type="InterPro" id="IPR027417">
    <property type="entry name" value="P-loop_NTPase"/>
</dbReference>
<dbReference type="PROSITE" id="PS51195">
    <property type="entry name" value="Q_MOTIF"/>
    <property type="match status" value="1"/>
</dbReference>
<feature type="compositionally biased region" description="Gly residues" evidence="8">
    <location>
        <begin position="398"/>
        <end position="416"/>
    </location>
</feature>
<evidence type="ECO:0000256" key="7">
    <source>
        <dbReference type="RuleBase" id="RU000492"/>
    </source>
</evidence>
<feature type="domain" description="DEAD-box RNA helicase Q" evidence="11">
    <location>
        <begin position="1"/>
        <end position="29"/>
    </location>
</feature>
<feature type="domain" description="Helicase C-terminal" evidence="10">
    <location>
        <begin position="231"/>
        <end position="384"/>
    </location>
</feature>
<feature type="region of interest" description="Disordered" evidence="8">
    <location>
        <begin position="387"/>
        <end position="438"/>
    </location>
</feature>
<evidence type="ECO:0000256" key="2">
    <source>
        <dbReference type="ARBA" id="ARBA00022801"/>
    </source>
</evidence>
<dbReference type="CDD" id="cd00268">
    <property type="entry name" value="DEADc"/>
    <property type="match status" value="1"/>
</dbReference>
<dbReference type="GO" id="GO:0016787">
    <property type="term" value="F:hydrolase activity"/>
    <property type="evidence" value="ECO:0007669"/>
    <property type="project" value="UniProtKB-KW"/>
</dbReference>
<dbReference type="InterPro" id="IPR001650">
    <property type="entry name" value="Helicase_C-like"/>
</dbReference>
<organism evidence="12 13">
    <name type="scientific">Pedobacter jamesrossensis</name>
    <dbReference type="NCBI Taxonomy" id="1908238"/>
    <lineage>
        <taxon>Bacteria</taxon>
        <taxon>Pseudomonadati</taxon>
        <taxon>Bacteroidota</taxon>
        <taxon>Sphingobacteriia</taxon>
        <taxon>Sphingobacteriales</taxon>
        <taxon>Sphingobacteriaceae</taxon>
        <taxon>Pedobacter</taxon>
    </lineage>
</organism>
<dbReference type="EMBL" id="JBHSBY010000034">
    <property type="protein sequence ID" value="MFC4196397.1"/>
    <property type="molecule type" value="Genomic_DNA"/>
</dbReference>
<dbReference type="Pfam" id="PF00270">
    <property type="entry name" value="DEAD"/>
    <property type="match status" value="1"/>
</dbReference>
<comment type="similarity">
    <text evidence="5 7">Belongs to the DEAD box helicase family.</text>
</comment>
<feature type="domain" description="Helicase ATP-binding" evidence="9">
    <location>
        <begin position="32"/>
        <end position="208"/>
    </location>
</feature>
<accession>A0ABV8NJJ6</accession>
<evidence type="ECO:0000313" key="13">
    <source>
        <dbReference type="Proteomes" id="UP001595792"/>
    </source>
</evidence>
<keyword evidence="4 7" id="KW-0067">ATP-binding</keyword>
<evidence type="ECO:0000256" key="1">
    <source>
        <dbReference type="ARBA" id="ARBA00022741"/>
    </source>
</evidence>
<sequence length="438" mass="48166">MLFKELNLIEPILKALEKEGYTQPTPIQEQSIPTILKGKDLLGCAQTGTGKTAAFAIPMLQLLHEKHINTKATKNIKALVLTPTRELAIQIEESFKAYGSNLNLRRLVIFGGVNQHSQVEALRKGVDILVATPGRLLDLMNQGFISLSTIELFVLDEADRMLDMGFIHDVKKVVAKLPAKRQTLFFSATMPDEIQKLANTILSNPTKVEVTPISSTAETIVQSVYFVDKPDKKKLLIHLLDDKKIETALVFTRTKHGADRIVKDLAHAGVKSAAIHGNKSQNARQRALTDFKDRKIRVLVATDIAARGIDIDQLSHVFNFELPNIPESYVHRIGRTGRAGANGIAISFCDAEENEYLLDIQKLIKITLPVVDDHPYPLSWESMMAKNQVKRKPQAQSKGGGGNRGGGSRSGGGDGNMSGKPRNASGQRKFGGNRRKAS</sequence>
<keyword evidence="3 7" id="KW-0347">Helicase</keyword>
<dbReference type="InterPro" id="IPR014001">
    <property type="entry name" value="Helicase_ATP-bd"/>
</dbReference>
<evidence type="ECO:0000256" key="4">
    <source>
        <dbReference type="ARBA" id="ARBA00022840"/>
    </source>
</evidence>
<dbReference type="Proteomes" id="UP001595792">
    <property type="component" value="Unassembled WGS sequence"/>
</dbReference>
<dbReference type="SUPFAM" id="SSF52540">
    <property type="entry name" value="P-loop containing nucleoside triphosphate hydrolases"/>
    <property type="match status" value="1"/>
</dbReference>
<keyword evidence="2 7" id="KW-0378">Hydrolase</keyword>
<evidence type="ECO:0000313" key="12">
    <source>
        <dbReference type="EMBL" id="MFC4196397.1"/>
    </source>
</evidence>
<dbReference type="InterPro" id="IPR011545">
    <property type="entry name" value="DEAD/DEAH_box_helicase_dom"/>
</dbReference>
<dbReference type="InterPro" id="IPR014014">
    <property type="entry name" value="RNA_helicase_DEAD_Q_motif"/>
</dbReference>
<dbReference type="PANTHER" id="PTHR47959:SF13">
    <property type="entry name" value="ATP-DEPENDENT RNA HELICASE RHLE"/>
    <property type="match status" value="1"/>
</dbReference>
<evidence type="ECO:0000259" key="9">
    <source>
        <dbReference type="PROSITE" id="PS51192"/>
    </source>
</evidence>
<dbReference type="InterPro" id="IPR000629">
    <property type="entry name" value="RNA-helicase_DEAD-box_CS"/>
</dbReference>
<dbReference type="PANTHER" id="PTHR47959">
    <property type="entry name" value="ATP-DEPENDENT RNA HELICASE RHLE-RELATED"/>
    <property type="match status" value="1"/>
</dbReference>
<feature type="short sequence motif" description="Q motif" evidence="6">
    <location>
        <begin position="1"/>
        <end position="29"/>
    </location>
</feature>
<name>A0ABV8NJJ6_9SPHI</name>
<dbReference type="PROSITE" id="PS51194">
    <property type="entry name" value="HELICASE_CTER"/>
    <property type="match status" value="1"/>
</dbReference>
<dbReference type="CDD" id="cd18787">
    <property type="entry name" value="SF2_C_DEAD"/>
    <property type="match status" value="1"/>
</dbReference>
<dbReference type="RefSeq" id="WP_378959726.1">
    <property type="nucleotide sequence ID" value="NZ_JBHRXC010000016.1"/>
</dbReference>